<dbReference type="EMBL" id="AP022596">
    <property type="protein sequence ID" value="BBY67132.1"/>
    <property type="molecule type" value="Genomic_DNA"/>
</dbReference>
<dbReference type="PANTHER" id="PTHR45655">
    <property type="entry name" value="GUANYLATE CYCLASE SOLUBLE SUBUNIT BETA-2"/>
    <property type="match status" value="1"/>
</dbReference>
<dbReference type="CDD" id="cd06225">
    <property type="entry name" value="HAMP"/>
    <property type="match status" value="1"/>
</dbReference>
<reference evidence="6 7" key="1">
    <citation type="journal article" date="2019" name="Emerg. Microbes Infect.">
        <title>Comprehensive subspecies identification of 175 nontuberculous mycobacteria species based on 7547 genomic profiles.</title>
        <authorList>
            <person name="Matsumoto Y."/>
            <person name="Kinjo T."/>
            <person name="Motooka D."/>
            <person name="Nabeya D."/>
            <person name="Jung N."/>
            <person name="Uechi K."/>
            <person name="Horii T."/>
            <person name="Iida T."/>
            <person name="Fujita J."/>
            <person name="Nakamura S."/>
        </authorList>
    </citation>
    <scope>NUCLEOTIDE SEQUENCE [LARGE SCALE GENOMIC DNA]</scope>
    <source>
        <strain evidence="6 7">JCM 30396</strain>
    </source>
</reference>
<dbReference type="Gene3D" id="1.10.8.500">
    <property type="entry name" value="HAMP domain in histidine kinase"/>
    <property type="match status" value="1"/>
</dbReference>
<dbReference type="GO" id="GO:0009190">
    <property type="term" value="P:cyclic nucleotide biosynthetic process"/>
    <property type="evidence" value="ECO:0007669"/>
    <property type="project" value="InterPro"/>
</dbReference>
<dbReference type="AlphaFoldDB" id="A0A7I7TD15"/>
<dbReference type="PANTHER" id="PTHR45655:SF13">
    <property type="entry name" value="SOLUBLE GUANYLATE CYCLASE GCY-32-RELATED"/>
    <property type="match status" value="1"/>
</dbReference>
<feature type="transmembrane region" description="Helical" evidence="3">
    <location>
        <begin position="42"/>
        <end position="63"/>
    </location>
</feature>
<dbReference type="Gene3D" id="3.30.450.20">
    <property type="entry name" value="PAS domain"/>
    <property type="match status" value="1"/>
</dbReference>
<dbReference type="SUPFAM" id="SSF55073">
    <property type="entry name" value="Nucleotide cyclase"/>
    <property type="match status" value="1"/>
</dbReference>
<evidence type="ECO:0000256" key="2">
    <source>
        <dbReference type="ARBA" id="ARBA00022989"/>
    </source>
</evidence>
<name>A0A7I7TD15_9MYCO</name>
<sequence>MPDFGWAELGGRDSERGSYVVRLSGALSRGGRLRSLGFQSKLLIMLLAVSIVSVVIAGAIGYISGTTSLRNAEFQRLTQLRESRAREITSFYTKVTDAASIVTHGTQTIAAANEFSKAFNELQTTPLPPGAEQAVAKYYSTVFGPTLAERTGQPVDASLFQPTSNAATYLQYHYTVPAQGDFEASIKVNTAGDPSAWSAVNARYQPFFADLTQRFNFEDAAILDTQGNVIYTAYKGADLGTNVTNGPYSTTVLAQTYRKALQATSVDQTFISDFERYAPAYGKPTQWVLSPIGRDGAISGVLALQLSLDAVNDVMTGQGRWVQDGLGQSGETYLAGPDKLMRSVSRELLTDPKHYAEEVIADGTPDEIAERQVAVKGSVLLQPVDKLAVNRALTGATGVTTARDYIGPESLVAYAPLDIPGLDWVLVAKIDRSEALAPVTTFARNIALSTAAIVLVVSLLALLFSRILTRPIKILGTAVRRVAGGELGVSVPVTARDEIGELASAFNDMSASLQTKQQLIDEQRRENDELLASLMPESVARRYRDGEENISTHYRDVSVIYAQLLGFDEFSRSMPSGESVAMLNSLAEAFDGAAERHGVEQVRSMQDNGLLATCGLVVPRVDHASRTIAFANELTDIVQRFNDQHDARLAIRAGIDSGPVTSGLVGQRSKIYALWGEAVDLANRVHAATKTPGVFVSDRVHEAVVGIYSFSDAGTISGSAGNEPVWRLDVGTRQSA</sequence>
<keyword evidence="2 3" id="KW-1133">Transmembrane helix</keyword>
<organism evidence="6 7">
    <name type="scientific">Mycolicibacterium helvum</name>
    <dbReference type="NCBI Taxonomy" id="1534349"/>
    <lineage>
        <taxon>Bacteria</taxon>
        <taxon>Bacillati</taxon>
        <taxon>Actinomycetota</taxon>
        <taxon>Actinomycetes</taxon>
        <taxon>Mycobacteriales</taxon>
        <taxon>Mycobacteriaceae</taxon>
        <taxon>Mycolicibacterium</taxon>
    </lineage>
</organism>
<dbReference type="SMART" id="SM00044">
    <property type="entry name" value="CYCc"/>
    <property type="match status" value="1"/>
</dbReference>
<proteinExistence type="predicted"/>
<keyword evidence="1 3" id="KW-0812">Transmembrane</keyword>
<evidence type="ECO:0000313" key="7">
    <source>
        <dbReference type="Proteomes" id="UP000467148"/>
    </source>
</evidence>
<dbReference type="InterPro" id="IPR029787">
    <property type="entry name" value="Nucleotide_cyclase"/>
</dbReference>
<evidence type="ECO:0000256" key="3">
    <source>
        <dbReference type="SAM" id="Phobius"/>
    </source>
</evidence>
<gene>
    <name evidence="6" type="ORF">MHEL_53750</name>
</gene>
<dbReference type="GO" id="GO:0016020">
    <property type="term" value="C:membrane"/>
    <property type="evidence" value="ECO:0007669"/>
    <property type="project" value="InterPro"/>
</dbReference>
<keyword evidence="7" id="KW-1185">Reference proteome</keyword>
<dbReference type="GO" id="GO:0035556">
    <property type="term" value="P:intracellular signal transduction"/>
    <property type="evidence" value="ECO:0007669"/>
    <property type="project" value="InterPro"/>
</dbReference>
<evidence type="ECO:0000259" key="4">
    <source>
        <dbReference type="PROSITE" id="PS50125"/>
    </source>
</evidence>
<dbReference type="InterPro" id="IPR001054">
    <property type="entry name" value="A/G_cyclase"/>
</dbReference>
<accession>A0A7I7TD15</accession>
<dbReference type="PROSITE" id="PS50885">
    <property type="entry name" value="HAMP"/>
    <property type="match status" value="1"/>
</dbReference>
<dbReference type="PROSITE" id="PS50125">
    <property type="entry name" value="GUANYLATE_CYCLASE_2"/>
    <property type="match status" value="1"/>
</dbReference>
<dbReference type="CDD" id="cd07302">
    <property type="entry name" value="CHD"/>
    <property type="match status" value="1"/>
</dbReference>
<evidence type="ECO:0000313" key="6">
    <source>
        <dbReference type="EMBL" id="BBY67132.1"/>
    </source>
</evidence>
<dbReference type="SMART" id="SM00304">
    <property type="entry name" value="HAMP"/>
    <property type="match status" value="1"/>
</dbReference>
<dbReference type="Pfam" id="PF00672">
    <property type="entry name" value="HAMP"/>
    <property type="match status" value="1"/>
</dbReference>
<dbReference type="Proteomes" id="UP000467148">
    <property type="component" value="Chromosome"/>
</dbReference>
<protein>
    <submittedName>
        <fullName evidence="6">Adenylate/guanylate cyclase domain-containing protein</fullName>
    </submittedName>
</protein>
<dbReference type="Gene3D" id="3.30.70.1230">
    <property type="entry name" value="Nucleotide cyclase"/>
    <property type="match status" value="1"/>
</dbReference>
<dbReference type="InterPro" id="IPR003660">
    <property type="entry name" value="HAMP_dom"/>
</dbReference>
<dbReference type="SUPFAM" id="SSF158472">
    <property type="entry name" value="HAMP domain-like"/>
    <property type="match status" value="1"/>
</dbReference>
<evidence type="ECO:0000259" key="5">
    <source>
        <dbReference type="PROSITE" id="PS50885"/>
    </source>
</evidence>
<feature type="transmembrane region" description="Helical" evidence="3">
    <location>
        <begin position="446"/>
        <end position="464"/>
    </location>
</feature>
<dbReference type="GO" id="GO:0004016">
    <property type="term" value="F:adenylate cyclase activity"/>
    <property type="evidence" value="ECO:0007669"/>
    <property type="project" value="UniProtKB-ARBA"/>
</dbReference>
<dbReference type="KEGG" id="mhev:MHEL_53750"/>
<dbReference type="Pfam" id="PF00211">
    <property type="entry name" value="Guanylate_cyc"/>
    <property type="match status" value="1"/>
</dbReference>
<keyword evidence="3" id="KW-0472">Membrane</keyword>
<feature type="domain" description="Guanylate cyclase" evidence="4">
    <location>
        <begin position="558"/>
        <end position="686"/>
    </location>
</feature>
<evidence type="ECO:0000256" key="1">
    <source>
        <dbReference type="ARBA" id="ARBA00022692"/>
    </source>
</evidence>
<feature type="domain" description="HAMP" evidence="5">
    <location>
        <begin position="466"/>
        <end position="518"/>
    </location>
</feature>